<keyword evidence="2" id="KW-1185">Reference proteome</keyword>
<evidence type="ECO:0000313" key="1">
    <source>
        <dbReference type="EMBL" id="KAK7493360.1"/>
    </source>
</evidence>
<reference evidence="1 2" key="1">
    <citation type="journal article" date="2023" name="Sci. Data">
        <title>Genome assembly of the Korean intertidal mud-creeper Batillaria attramentaria.</title>
        <authorList>
            <person name="Patra A.K."/>
            <person name="Ho P.T."/>
            <person name="Jun S."/>
            <person name="Lee S.J."/>
            <person name="Kim Y."/>
            <person name="Won Y.J."/>
        </authorList>
    </citation>
    <scope>NUCLEOTIDE SEQUENCE [LARGE SCALE GENOMIC DNA]</scope>
    <source>
        <strain evidence="1">Wonlab-2016</strain>
    </source>
</reference>
<dbReference type="Proteomes" id="UP001519460">
    <property type="component" value="Unassembled WGS sequence"/>
</dbReference>
<gene>
    <name evidence="1" type="ORF">BaRGS_00015486</name>
</gene>
<sequence length="117" mass="13493">MQNGERKKLQDGRRFLNGNGSRIFCTNSTLSSLSHAFQQALDLEEWKAWRVVSILPETEGFCCRFGPAADRRKPNLRCFSLFSAAAEQSWAFYFMPRTAFSPIFCRIAYNRKRNAAE</sequence>
<protein>
    <submittedName>
        <fullName evidence="1">Uncharacterized protein</fullName>
    </submittedName>
</protein>
<name>A0ABD0L2J5_9CAEN</name>
<comment type="caution">
    <text evidence="1">The sequence shown here is derived from an EMBL/GenBank/DDBJ whole genome shotgun (WGS) entry which is preliminary data.</text>
</comment>
<dbReference type="EMBL" id="JACVVK020000094">
    <property type="protein sequence ID" value="KAK7493360.1"/>
    <property type="molecule type" value="Genomic_DNA"/>
</dbReference>
<evidence type="ECO:0000313" key="2">
    <source>
        <dbReference type="Proteomes" id="UP001519460"/>
    </source>
</evidence>
<proteinExistence type="predicted"/>
<organism evidence="1 2">
    <name type="scientific">Batillaria attramentaria</name>
    <dbReference type="NCBI Taxonomy" id="370345"/>
    <lineage>
        <taxon>Eukaryota</taxon>
        <taxon>Metazoa</taxon>
        <taxon>Spiralia</taxon>
        <taxon>Lophotrochozoa</taxon>
        <taxon>Mollusca</taxon>
        <taxon>Gastropoda</taxon>
        <taxon>Caenogastropoda</taxon>
        <taxon>Sorbeoconcha</taxon>
        <taxon>Cerithioidea</taxon>
        <taxon>Batillariidae</taxon>
        <taxon>Batillaria</taxon>
    </lineage>
</organism>
<accession>A0ABD0L2J5</accession>
<dbReference type="AlphaFoldDB" id="A0ABD0L2J5"/>